<dbReference type="Gene3D" id="3.20.20.370">
    <property type="entry name" value="Glycoside hydrolase/deacetylase"/>
    <property type="match status" value="1"/>
</dbReference>
<name>V6K532_STRRC</name>
<keyword evidence="2" id="KW-0732">Signal</keyword>
<comment type="caution">
    <text evidence="4">The sequence shown here is derived from an EMBL/GenBank/DDBJ whole genome shotgun (WGS) entry which is preliminary data.</text>
</comment>
<evidence type="ECO:0000313" key="4">
    <source>
        <dbReference type="EMBL" id="EST27285.1"/>
    </source>
</evidence>
<dbReference type="InterPro" id="IPR011330">
    <property type="entry name" value="Glyco_hydro/deAcase_b/a-brl"/>
</dbReference>
<reference evidence="4 5" key="1">
    <citation type="journal article" date="2014" name="Genome Announc.">
        <title>Draft Genome Sequence of Streptomyces roseochromogenes subsp. oscitans DS 12.976, Producer of the Aminocoumarin Antibiotic Clorobiocin.</title>
        <authorList>
            <person name="Ruckert C."/>
            <person name="Kalinowski J."/>
            <person name="Heide L."/>
            <person name="Apel A.K."/>
        </authorList>
    </citation>
    <scope>NUCLEOTIDE SEQUENCE [LARGE SCALE GENOMIC DNA]</scope>
    <source>
        <strain evidence="4 5">DS 12.976</strain>
    </source>
</reference>
<protein>
    <recommendedName>
        <fullName evidence="3">NodB homology domain-containing protein</fullName>
    </recommendedName>
</protein>
<dbReference type="GO" id="GO:0005576">
    <property type="term" value="C:extracellular region"/>
    <property type="evidence" value="ECO:0007669"/>
    <property type="project" value="UniProtKB-SubCell"/>
</dbReference>
<keyword evidence="5" id="KW-1185">Reference proteome</keyword>
<dbReference type="OrthoDB" id="9782872at2"/>
<dbReference type="EMBL" id="AWQX01000214">
    <property type="protein sequence ID" value="EST27285.1"/>
    <property type="molecule type" value="Genomic_DNA"/>
</dbReference>
<comment type="subcellular location">
    <subcellularLocation>
        <location evidence="1">Secreted</location>
    </subcellularLocation>
</comment>
<dbReference type="InterPro" id="IPR051398">
    <property type="entry name" value="Polysacch_Deacetylase"/>
</dbReference>
<dbReference type="Proteomes" id="UP000017984">
    <property type="component" value="Chromosome"/>
</dbReference>
<dbReference type="Pfam" id="PF01522">
    <property type="entry name" value="Polysacc_deac_1"/>
    <property type="match status" value="1"/>
</dbReference>
<gene>
    <name evidence="4" type="ORF">M878_25130</name>
</gene>
<evidence type="ECO:0000256" key="2">
    <source>
        <dbReference type="ARBA" id="ARBA00022729"/>
    </source>
</evidence>
<sequence>MTTPATTTPVRPAPHFPGIAEEHQPATGTAPGWPLVLYFHHVNPAVQHYTALAPDGFARGLETVLERFRPYSPSDLLAPGGPVRPAEPSVLITFDDGYRDNAVYARPVLDAFGVRAVFFVNTGRISDRSTNPREDFLSWEQCDAFAEAGHIIAAHTRSHPHLDRIGHAEARDEVEGSLQTIEERYGRRPDLFAYPYGGIPAEPLLPPGVLGFGTVRSPALPWSRAPHAIRRTYLPVGATEAWPDLVRHWHENWYGDSGNREPRDDR</sequence>
<proteinExistence type="predicted"/>
<dbReference type="PROSITE" id="PS51677">
    <property type="entry name" value="NODB"/>
    <property type="match status" value="1"/>
</dbReference>
<evidence type="ECO:0000259" key="3">
    <source>
        <dbReference type="PROSITE" id="PS51677"/>
    </source>
</evidence>
<dbReference type="STRING" id="1352936.M878_25130"/>
<dbReference type="InterPro" id="IPR002509">
    <property type="entry name" value="NODB_dom"/>
</dbReference>
<dbReference type="GO" id="GO:0016810">
    <property type="term" value="F:hydrolase activity, acting on carbon-nitrogen (but not peptide) bonds"/>
    <property type="evidence" value="ECO:0007669"/>
    <property type="project" value="InterPro"/>
</dbReference>
<dbReference type="AlphaFoldDB" id="V6K532"/>
<accession>V6K532</accession>
<dbReference type="CDD" id="cd10918">
    <property type="entry name" value="CE4_NodB_like_5s_6s"/>
    <property type="match status" value="1"/>
</dbReference>
<dbReference type="HOGENOM" id="CLU_030024_3_3_11"/>
<evidence type="ECO:0000256" key="1">
    <source>
        <dbReference type="ARBA" id="ARBA00004613"/>
    </source>
</evidence>
<evidence type="ECO:0000313" key="5">
    <source>
        <dbReference type="Proteomes" id="UP000017984"/>
    </source>
</evidence>
<organism evidence="4 5">
    <name type="scientific">Streptomyces roseochromogenus subsp. oscitans DS 12.976</name>
    <dbReference type="NCBI Taxonomy" id="1352936"/>
    <lineage>
        <taxon>Bacteria</taxon>
        <taxon>Bacillati</taxon>
        <taxon>Actinomycetota</taxon>
        <taxon>Actinomycetes</taxon>
        <taxon>Kitasatosporales</taxon>
        <taxon>Streptomycetaceae</taxon>
        <taxon>Streptomyces</taxon>
    </lineage>
</organism>
<feature type="domain" description="NodB homology" evidence="3">
    <location>
        <begin position="88"/>
        <end position="266"/>
    </location>
</feature>
<dbReference type="PANTHER" id="PTHR34216:SF3">
    <property type="entry name" value="POLY-BETA-1,6-N-ACETYL-D-GLUCOSAMINE N-DEACETYLASE"/>
    <property type="match status" value="1"/>
</dbReference>
<dbReference type="PATRIC" id="fig|1352936.5.peg.5237"/>
<dbReference type="PANTHER" id="PTHR34216">
    <property type="match status" value="1"/>
</dbReference>
<dbReference type="SUPFAM" id="SSF88713">
    <property type="entry name" value="Glycoside hydrolase/deacetylase"/>
    <property type="match status" value="1"/>
</dbReference>
<dbReference type="RefSeq" id="WP_023549589.1">
    <property type="nucleotide sequence ID" value="NZ_CM002285.1"/>
</dbReference>
<dbReference type="GO" id="GO:0005975">
    <property type="term" value="P:carbohydrate metabolic process"/>
    <property type="evidence" value="ECO:0007669"/>
    <property type="project" value="InterPro"/>
</dbReference>